<dbReference type="Proteomes" id="UP000059188">
    <property type="component" value="Unassembled WGS sequence"/>
</dbReference>
<evidence type="ECO:0000313" key="1">
    <source>
        <dbReference type="EMBL" id="CEL55407.1"/>
    </source>
</evidence>
<dbReference type="AlphaFoldDB" id="A0A0B7FGS5"/>
<proteinExistence type="predicted"/>
<dbReference type="EMBL" id="LN679101">
    <property type="protein sequence ID" value="CEL55407.1"/>
    <property type="molecule type" value="Genomic_DNA"/>
</dbReference>
<name>A0A0B7FGS5_THACB</name>
<evidence type="ECO:0000313" key="2">
    <source>
        <dbReference type="Proteomes" id="UP000059188"/>
    </source>
</evidence>
<gene>
    <name evidence="1" type="ORF">RSOLAG1IB_01418</name>
</gene>
<sequence length="71" mass="8308">MNSDELTVRTLRQFEPQSFELTNSMGQLFFPARQTLAATRSAEFWDLVRTLCTPKSRKFGSVGRIVYYLLW</sequence>
<protein>
    <submittedName>
        <fullName evidence="1">Uncharacterized protein</fullName>
    </submittedName>
</protein>
<keyword evidence="2" id="KW-1185">Reference proteome</keyword>
<reference evidence="1 2" key="1">
    <citation type="submission" date="2014-11" db="EMBL/GenBank/DDBJ databases">
        <authorList>
            <person name="Wibberg Daniel"/>
        </authorList>
    </citation>
    <scope>NUCLEOTIDE SEQUENCE [LARGE SCALE GENOMIC DNA]</scope>
    <source>
        <strain evidence="1">Rhizoctonia solani AG1-IB 7/3/14</strain>
    </source>
</reference>
<accession>A0A0B7FGS5</accession>
<organism evidence="1 2">
    <name type="scientific">Thanatephorus cucumeris (strain AG1-IB / isolate 7/3/14)</name>
    <name type="common">Lettuce bottom rot fungus</name>
    <name type="synonym">Rhizoctonia solani</name>
    <dbReference type="NCBI Taxonomy" id="1108050"/>
    <lineage>
        <taxon>Eukaryota</taxon>
        <taxon>Fungi</taxon>
        <taxon>Dikarya</taxon>
        <taxon>Basidiomycota</taxon>
        <taxon>Agaricomycotina</taxon>
        <taxon>Agaricomycetes</taxon>
        <taxon>Cantharellales</taxon>
        <taxon>Ceratobasidiaceae</taxon>
        <taxon>Rhizoctonia</taxon>
        <taxon>Rhizoctonia solani AG-1</taxon>
    </lineage>
</organism>